<evidence type="ECO:0000259" key="2">
    <source>
        <dbReference type="PROSITE" id="PS50930"/>
    </source>
</evidence>
<dbReference type="STRING" id="1423959.SAMN05444407_101608"/>
<feature type="transmembrane region" description="Helical" evidence="1">
    <location>
        <begin position="83"/>
        <end position="103"/>
    </location>
</feature>
<reference evidence="3 5" key="1">
    <citation type="submission" date="2016-07" db="EMBL/GenBank/DDBJ databases">
        <authorList>
            <person name="Jeong J.-J."/>
            <person name="Kim D.W."/>
            <person name="Sang M.K."/>
            <person name="Choi I.-G."/>
            <person name="Kim K.D."/>
        </authorList>
    </citation>
    <scope>NUCLEOTIDE SEQUENCE [LARGE SCALE GENOMIC DNA]</scope>
    <source>
        <strain evidence="3 5">C-26</strain>
    </source>
</reference>
<dbReference type="EMBL" id="FRBM01000001">
    <property type="protein sequence ID" value="SHK92205.1"/>
    <property type="molecule type" value="Genomic_DNA"/>
</dbReference>
<reference evidence="4 6" key="2">
    <citation type="submission" date="2016-11" db="EMBL/GenBank/DDBJ databases">
        <authorList>
            <person name="Jaros S."/>
            <person name="Januszkiewicz K."/>
            <person name="Wedrychowicz H."/>
        </authorList>
    </citation>
    <scope>NUCLEOTIDE SEQUENCE [LARGE SCALE GENOMIC DNA]</scope>
    <source>
        <strain evidence="4 6">DSM 27621</strain>
    </source>
</reference>
<keyword evidence="1" id="KW-0812">Transmembrane</keyword>
<sequence length="279" mass="32284">MFSLTPYSYPTSKSVKEILISSVAAGVLVYLFLIIFQPFGTENFHHPYKYLILFPYTLIFGAAFFASNLCVSRFKDWNIASELLKIFLILILGSVLSYFYNSLFISHVVLSFENYGYMFLYSLAVGIPISAIYILSRYIYLKNSHENTVRNTTSQPIEPPLTLTKTILTISVNTTELKIPENDFICIQSMENYCTLYYLDNNTVKKIWLRISLSNILKQVQTQTINRCHRSYIVNLEKVKNIKGNAQSYKLILPEMDFDIPVSRSFISIIIPRLKHLKR</sequence>
<dbReference type="EMBL" id="MAYF01000223">
    <property type="protein sequence ID" value="OCA78368.1"/>
    <property type="molecule type" value="Genomic_DNA"/>
</dbReference>
<dbReference type="Proteomes" id="UP000093508">
    <property type="component" value="Unassembled WGS sequence"/>
</dbReference>
<dbReference type="GO" id="GO:0000156">
    <property type="term" value="F:phosphorelay response regulator activity"/>
    <property type="evidence" value="ECO:0007669"/>
    <property type="project" value="InterPro"/>
</dbReference>
<dbReference type="AlphaFoldDB" id="A0A1M6WFB2"/>
<keyword evidence="1" id="KW-0472">Membrane</keyword>
<keyword evidence="1" id="KW-1133">Transmembrane helix</keyword>
<feature type="domain" description="HTH LytTR-type" evidence="2">
    <location>
        <begin position="212"/>
        <end position="279"/>
    </location>
</feature>
<dbReference type="RefSeq" id="WP_066695876.1">
    <property type="nucleotide sequence ID" value="NZ_FRBM01000001.1"/>
</dbReference>
<evidence type="ECO:0000313" key="6">
    <source>
        <dbReference type="Proteomes" id="UP000184069"/>
    </source>
</evidence>
<accession>A0A1M6WFB2</accession>
<feature type="transmembrane region" description="Helical" evidence="1">
    <location>
        <begin position="115"/>
        <end position="135"/>
    </location>
</feature>
<dbReference type="GO" id="GO:0003677">
    <property type="term" value="F:DNA binding"/>
    <property type="evidence" value="ECO:0007669"/>
    <property type="project" value="InterPro"/>
</dbReference>
<gene>
    <name evidence="3" type="ORF">BBH99_01155</name>
    <name evidence="4" type="ORF">SAMN05444407_101608</name>
</gene>
<name>A0A1M6WFB2_9FLAO</name>
<dbReference type="OrthoDB" id="1118393at2"/>
<dbReference type="PANTHER" id="PTHR37299">
    <property type="entry name" value="TRANSCRIPTIONAL REGULATOR-RELATED"/>
    <property type="match status" value="1"/>
</dbReference>
<evidence type="ECO:0000313" key="3">
    <source>
        <dbReference type="EMBL" id="OCA78368.1"/>
    </source>
</evidence>
<evidence type="ECO:0000313" key="4">
    <source>
        <dbReference type="EMBL" id="SHK92205.1"/>
    </source>
</evidence>
<protein>
    <submittedName>
        <fullName evidence="4">Transcriptional regulator, LytTR family</fullName>
    </submittedName>
</protein>
<dbReference type="PANTHER" id="PTHR37299:SF1">
    <property type="entry name" value="STAGE 0 SPORULATION PROTEIN A HOMOLOG"/>
    <property type="match status" value="1"/>
</dbReference>
<dbReference type="Pfam" id="PF04397">
    <property type="entry name" value="LytTR"/>
    <property type="match status" value="1"/>
</dbReference>
<dbReference type="Gene3D" id="2.40.50.1020">
    <property type="entry name" value="LytTr DNA-binding domain"/>
    <property type="match status" value="1"/>
</dbReference>
<keyword evidence="5" id="KW-1185">Reference proteome</keyword>
<dbReference type="InterPro" id="IPR007492">
    <property type="entry name" value="LytTR_DNA-bd_dom"/>
</dbReference>
<feature type="transmembrane region" description="Helical" evidence="1">
    <location>
        <begin position="18"/>
        <end position="39"/>
    </location>
</feature>
<evidence type="ECO:0000256" key="1">
    <source>
        <dbReference type="SAM" id="Phobius"/>
    </source>
</evidence>
<proteinExistence type="predicted"/>
<dbReference type="Proteomes" id="UP000184069">
    <property type="component" value="Unassembled WGS sequence"/>
</dbReference>
<dbReference type="InterPro" id="IPR046947">
    <property type="entry name" value="LytR-like"/>
</dbReference>
<dbReference type="PROSITE" id="PS50930">
    <property type="entry name" value="HTH_LYTTR"/>
    <property type="match status" value="1"/>
</dbReference>
<dbReference type="SMART" id="SM00850">
    <property type="entry name" value="LytTR"/>
    <property type="match status" value="1"/>
</dbReference>
<feature type="transmembrane region" description="Helical" evidence="1">
    <location>
        <begin position="51"/>
        <end position="71"/>
    </location>
</feature>
<organism evidence="4 6">
    <name type="scientific">Chryseobacterium contaminans</name>
    <dbReference type="NCBI Taxonomy" id="1423959"/>
    <lineage>
        <taxon>Bacteria</taxon>
        <taxon>Pseudomonadati</taxon>
        <taxon>Bacteroidota</taxon>
        <taxon>Flavobacteriia</taxon>
        <taxon>Flavobacteriales</taxon>
        <taxon>Weeksellaceae</taxon>
        <taxon>Chryseobacterium group</taxon>
        <taxon>Chryseobacterium</taxon>
    </lineage>
</organism>
<evidence type="ECO:0000313" key="5">
    <source>
        <dbReference type="Proteomes" id="UP000093508"/>
    </source>
</evidence>